<feature type="binding site" description="axial binding residue" evidence="9">
    <location>
        <position position="498"/>
    </location>
    <ligand>
        <name>heme</name>
        <dbReference type="ChEBI" id="CHEBI:30413"/>
    </ligand>
    <ligandPart>
        <name>Fe</name>
        <dbReference type="ChEBI" id="CHEBI:18248"/>
    </ligandPart>
</feature>
<keyword evidence="8" id="KW-0503">Monooxygenase</keyword>
<accession>A0A0C3PGF0</accession>
<dbReference type="InterPro" id="IPR050121">
    <property type="entry name" value="Cytochrome_P450_monoxygenase"/>
</dbReference>
<proteinExistence type="inferred from homology"/>
<evidence type="ECO:0000256" key="8">
    <source>
        <dbReference type="ARBA" id="ARBA00023033"/>
    </source>
</evidence>
<evidence type="ECO:0000313" key="12">
    <source>
        <dbReference type="Proteomes" id="UP000053257"/>
    </source>
</evidence>
<dbReference type="Gene3D" id="1.10.630.10">
    <property type="entry name" value="Cytochrome P450"/>
    <property type="match status" value="1"/>
</dbReference>
<dbReference type="AlphaFoldDB" id="A0A0C3PGF0"/>
<dbReference type="OrthoDB" id="3934656at2759"/>
<dbReference type="InterPro" id="IPR002401">
    <property type="entry name" value="Cyt_P450_E_grp-I"/>
</dbReference>
<evidence type="ECO:0000256" key="9">
    <source>
        <dbReference type="PIRSR" id="PIRSR602401-1"/>
    </source>
</evidence>
<evidence type="ECO:0000256" key="7">
    <source>
        <dbReference type="ARBA" id="ARBA00023004"/>
    </source>
</evidence>
<dbReference type="Proteomes" id="UP000053257">
    <property type="component" value="Unassembled WGS sequence"/>
</dbReference>
<gene>
    <name evidence="11" type="ORF">PHLGIDRAFT_75338</name>
</gene>
<protein>
    <recommendedName>
        <fullName evidence="13">Cytochrome P450 monooxygenase</fullName>
    </recommendedName>
</protein>
<dbReference type="GO" id="GO:0020037">
    <property type="term" value="F:heme binding"/>
    <property type="evidence" value="ECO:0007669"/>
    <property type="project" value="InterPro"/>
</dbReference>
<keyword evidence="5 9" id="KW-0479">Metal-binding</keyword>
<dbReference type="HOGENOM" id="CLU_001570_14_0_1"/>
<keyword evidence="4 9" id="KW-0349">Heme</keyword>
<keyword evidence="10" id="KW-0472">Membrane</keyword>
<sequence length="554" mass="61328">MDSNRVANDWSHLDTRLIVLVPVIILGLAYTVPYFSDRYGIRRYPGPLLAKISNLWFANQVFHRRNIVAVHEMHEQYGTFVRITPNQVSIADPDALQAVYGYSSGAQKGDLYEGFVVFAQNPSMFATRMRDVHSRKRKYLSHVMSMKSIQELEPIILHHQQVLVQRWDALCAEAVKHKAGVTGSCNWKARDGRVWFNCMPWYHFEAFDIIGDLAFGLSLGMLESAEDAAPVVVSQKAAMDSYFDSEKAPVECTTVPAVKTIDESVYIGLLTGTLSFLRPCRPLLAYLPPFKASMKSRALLAKMAVSAVARRLASGESRPDFLTKLITATDDNGHHLPAGELSAEASSFLVAGSDTTSNSLGAITYYLARTPAVQAKLQKELDAVLGSPSPNDEAVIATYDQIKNIAYLQDVINEGMRLHSTAGIGLPRIVPESGLTIAGMTFVGGTEVSCPTYTIHRLKSVWGPDADEFVPDRWSRGDRAELSKYFVPFSIGPRSVACIGRHLAMMELTICIATVFHRFDLALEDPNGKARTLKVYDAFLRKPASVFVGMKRRV</sequence>
<dbReference type="InterPro" id="IPR001128">
    <property type="entry name" value="Cyt_P450"/>
</dbReference>
<evidence type="ECO:0000256" key="5">
    <source>
        <dbReference type="ARBA" id="ARBA00022723"/>
    </source>
</evidence>
<keyword evidence="6" id="KW-0560">Oxidoreductase</keyword>
<dbReference type="PANTHER" id="PTHR24305:SF29">
    <property type="entry name" value="BENZOATE-PARA-HYDROXYLASE"/>
    <property type="match status" value="1"/>
</dbReference>
<keyword evidence="7 9" id="KW-0408">Iron</keyword>
<evidence type="ECO:0000256" key="2">
    <source>
        <dbReference type="ARBA" id="ARBA00005179"/>
    </source>
</evidence>
<evidence type="ECO:0000313" key="11">
    <source>
        <dbReference type="EMBL" id="KIP04788.1"/>
    </source>
</evidence>
<keyword evidence="10" id="KW-1133">Transmembrane helix</keyword>
<evidence type="ECO:0000256" key="10">
    <source>
        <dbReference type="SAM" id="Phobius"/>
    </source>
</evidence>
<name>A0A0C3PGF0_PHLG1</name>
<dbReference type="GO" id="GO:0016705">
    <property type="term" value="F:oxidoreductase activity, acting on paired donors, with incorporation or reduction of molecular oxygen"/>
    <property type="evidence" value="ECO:0007669"/>
    <property type="project" value="InterPro"/>
</dbReference>
<dbReference type="CDD" id="cd11061">
    <property type="entry name" value="CYP67-like"/>
    <property type="match status" value="1"/>
</dbReference>
<dbReference type="STRING" id="745531.A0A0C3PGF0"/>
<dbReference type="InterPro" id="IPR036396">
    <property type="entry name" value="Cyt_P450_sf"/>
</dbReference>
<comment type="cofactor">
    <cofactor evidence="1 9">
        <name>heme</name>
        <dbReference type="ChEBI" id="CHEBI:30413"/>
    </cofactor>
</comment>
<evidence type="ECO:0000256" key="6">
    <source>
        <dbReference type="ARBA" id="ARBA00023002"/>
    </source>
</evidence>
<comment type="pathway">
    <text evidence="2">Secondary metabolite biosynthesis.</text>
</comment>
<evidence type="ECO:0008006" key="13">
    <source>
        <dbReference type="Google" id="ProtNLM"/>
    </source>
</evidence>
<dbReference type="Pfam" id="PF00067">
    <property type="entry name" value="p450"/>
    <property type="match status" value="1"/>
</dbReference>
<dbReference type="PRINTS" id="PR00463">
    <property type="entry name" value="EP450I"/>
</dbReference>
<reference evidence="11 12" key="1">
    <citation type="journal article" date="2014" name="PLoS Genet.">
        <title>Analysis of the Phlebiopsis gigantea genome, transcriptome and secretome provides insight into its pioneer colonization strategies of wood.</title>
        <authorList>
            <person name="Hori C."/>
            <person name="Ishida T."/>
            <person name="Igarashi K."/>
            <person name="Samejima M."/>
            <person name="Suzuki H."/>
            <person name="Master E."/>
            <person name="Ferreira P."/>
            <person name="Ruiz-Duenas F.J."/>
            <person name="Held B."/>
            <person name="Canessa P."/>
            <person name="Larrondo L.F."/>
            <person name="Schmoll M."/>
            <person name="Druzhinina I.S."/>
            <person name="Kubicek C.P."/>
            <person name="Gaskell J.A."/>
            <person name="Kersten P."/>
            <person name="St John F."/>
            <person name="Glasner J."/>
            <person name="Sabat G."/>
            <person name="Splinter BonDurant S."/>
            <person name="Syed K."/>
            <person name="Yadav J."/>
            <person name="Mgbeahuruike A.C."/>
            <person name="Kovalchuk A."/>
            <person name="Asiegbu F.O."/>
            <person name="Lackner G."/>
            <person name="Hoffmeister D."/>
            <person name="Rencoret J."/>
            <person name="Gutierrez A."/>
            <person name="Sun H."/>
            <person name="Lindquist E."/>
            <person name="Barry K."/>
            <person name="Riley R."/>
            <person name="Grigoriev I.V."/>
            <person name="Henrissat B."/>
            <person name="Kues U."/>
            <person name="Berka R.M."/>
            <person name="Martinez A.T."/>
            <person name="Covert S.F."/>
            <person name="Blanchette R.A."/>
            <person name="Cullen D."/>
        </authorList>
    </citation>
    <scope>NUCLEOTIDE SEQUENCE [LARGE SCALE GENOMIC DNA]</scope>
    <source>
        <strain evidence="11 12">11061_1 CR5-6</strain>
    </source>
</reference>
<dbReference type="GO" id="GO:0004497">
    <property type="term" value="F:monooxygenase activity"/>
    <property type="evidence" value="ECO:0007669"/>
    <property type="project" value="UniProtKB-KW"/>
</dbReference>
<organism evidence="11 12">
    <name type="scientific">Phlebiopsis gigantea (strain 11061_1 CR5-6)</name>
    <name type="common">White-rot fungus</name>
    <name type="synonym">Peniophora gigantea</name>
    <dbReference type="NCBI Taxonomy" id="745531"/>
    <lineage>
        <taxon>Eukaryota</taxon>
        <taxon>Fungi</taxon>
        <taxon>Dikarya</taxon>
        <taxon>Basidiomycota</taxon>
        <taxon>Agaricomycotina</taxon>
        <taxon>Agaricomycetes</taxon>
        <taxon>Polyporales</taxon>
        <taxon>Phanerochaetaceae</taxon>
        <taxon>Phlebiopsis</taxon>
    </lineage>
</organism>
<dbReference type="PANTHER" id="PTHR24305">
    <property type="entry name" value="CYTOCHROME P450"/>
    <property type="match status" value="1"/>
</dbReference>
<evidence type="ECO:0000256" key="1">
    <source>
        <dbReference type="ARBA" id="ARBA00001971"/>
    </source>
</evidence>
<evidence type="ECO:0000256" key="3">
    <source>
        <dbReference type="ARBA" id="ARBA00010617"/>
    </source>
</evidence>
<feature type="transmembrane region" description="Helical" evidence="10">
    <location>
        <begin position="17"/>
        <end position="35"/>
    </location>
</feature>
<keyword evidence="10" id="KW-0812">Transmembrane</keyword>
<evidence type="ECO:0000256" key="4">
    <source>
        <dbReference type="ARBA" id="ARBA00022617"/>
    </source>
</evidence>
<dbReference type="GO" id="GO:0005506">
    <property type="term" value="F:iron ion binding"/>
    <property type="evidence" value="ECO:0007669"/>
    <property type="project" value="InterPro"/>
</dbReference>
<dbReference type="SUPFAM" id="SSF48264">
    <property type="entry name" value="Cytochrome P450"/>
    <property type="match status" value="1"/>
</dbReference>
<dbReference type="EMBL" id="KN840562">
    <property type="protein sequence ID" value="KIP04788.1"/>
    <property type="molecule type" value="Genomic_DNA"/>
</dbReference>
<dbReference type="PRINTS" id="PR00385">
    <property type="entry name" value="P450"/>
</dbReference>
<comment type="similarity">
    <text evidence="3">Belongs to the cytochrome P450 family.</text>
</comment>
<keyword evidence="12" id="KW-1185">Reference proteome</keyword>